<reference evidence="2 3" key="1">
    <citation type="submission" date="2019-09" db="EMBL/GenBank/DDBJ databases">
        <title>Taxonomy of Antarctic Massilia spp.: description of Massilia rubra sp. nov., Massilia aquatica sp. nov., Massilia mucilaginosa sp. nov., Massilia frigida sp. nov. isolated from streams, lakes and regoliths.</title>
        <authorList>
            <person name="Holochova P."/>
            <person name="Sedlacek I."/>
            <person name="Kralova S."/>
            <person name="Maslanova I."/>
            <person name="Busse H.-J."/>
            <person name="Stankova E."/>
            <person name="Vrbovska V."/>
            <person name="Kovarovic V."/>
            <person name="Bartak M."/>
            <person name="Svec P."/>
            <person name="Pantucek R."/>
        </authorList>
    </citation>
    <scope>NUCLEOTIDE SEQUENCE [LARGE SCALE GENOMIC DNA]</scope>
    <source>
        <strain evidence="2 3">CCM 8692</strain>
    </source>
</reference>
<evidence type="ECO:0000256" key="1">
    <source>
        <dbReference type="SAM" id="Phobius"/>
    </source>
</evidence>
<evidence type="ECO:0008006" key="4">
    <source>
        <dbReference type="Google" id="ProtNLM"/>
    </source>
</evidence>
<dbReference type="Proteomes" id="UP000785613">
    <property type="component" value="Unassembled WGS sequence"/>
</dbReference>
<dbReference type="RefSeq" id="WP_167230530.1">
    <property type="nucleotide sequence ID" value="NZ_VUYU01000028.1"/>
</dbReference>
<dbReference type="EMBL" id="VUYU01000028">
    <property type="protein sequence ID" value="NHZ37396.1"/>
    <property type="molecule type" value="Genomic_DNA"/>
</dbReference>
<accession>A0ABX0LZ45</accession>
<evidence type="ECO:0000313" key="2">
    <source>
        <dbReference type="EMBL" id="NHZ37396.1"/>
    </source>
</evidence>
<organism evidence="2 3">
    <name type="scientific">Massilia rubra</name>
    <dbReference type="NCBI Taxonomy" id="2607910"/>
    <lineage>
        <taxon>Bacteria</taxon>
        <taxon>Pseudomonadati</taxon>
        <taxon>Pseudomonadota</taxon>
        <taxon>Betaproteobacteria</taxon>
        <taxon>Burkholderiales</taxon>
        <taxon>Oxalobacteraceae</taxon>
        <taxon>Telluria group</taxon>
        <taxon>Massilia</taxon>
    </lineage>
</organism>
<comment type="caution">
    <text evidence="2">The sequence shown here is derived from an EMBL/GenBank/DDBJ whole genome shotgun (WGS) entry which is preliminary data.</text>
</comment>
<evidence type="ECO:0000313" key="3">
    <source>
        <dbReference type="Proteomes" id="UP000785613"/>
    </source>
</evidence>
<sequence length="154" mass="17640">MKKYIFVFSLIFFFFGSAALLDDLDKRKVERTYREQGEMARVMVFKNIEERSAGDDGQASKAARNGVAVADIEFRTVSGTRVAVAKWPISKELQEQIGSGERIEIEYLRDDPHTLRLPGKKYKGFGWIGYIFYIALTLSGAWLFFGLFRSKAYN</sequence>
<protein>
    <recommendedName>
        <fullName evidence="4">DUF3592 domain-containing protein</fullName>
    </recommendedName>
</protein>
<proteinExistence type="predicted"/>
<keyword evidence="1" id="KW-1133">Transmembrane helix</keyword>
<keyword evidence="3" id="KW-1185">Reference proteome</keyword>
<keyword evidence="1" id="KW-0472">Membrane</keyword>
<gene>
    <name evidence="2" type="ORF">F0185_27930</name>
</gene>
<keyword evidence="1" id="KW-0812">Transmembrane</keyword>
<name>A0ABX0LZ45_9BURK</name>
<feature type="transmembrane region" description="Helical" evidence="1">
    <location>
        <begin position="127"/>
        <end position="148"/>
    </location>
</feature>